<dbReference type="InterPro" id="IPR036390">
    <property type="entry name" value="WH_DNA-bd_sf"/>
</dbReference>
<dbReference type="EMBL" id="RJTM01000094">
    <property type="protein sequence ID" value="RNL84718.1"/>
    <property type="molecule type" value="Genomic_DNA"/>
</dbReference>
<feature type="domain" description="HTH marR-type" evidence="1">
    <location>
        <begin position="11"/>
        <end position="147"/>
    </location>
</feature>
<proteinExistence type="predicted"/>
<dbReference type="SUPFAM" id="SSF46785">
    <property type="entry name" value="Winged helix' DNA-binding domain"/>
    <property type="match status" value="1"/>
</dbReference>
<protein>
    <submittedName>
        <fullName evidence="2">MarR family transcriptional regulator</fullName>
    </submittedName>
</protein>
<dbReference type="PANTHER" id="PTHR33164">
    <property type="entry name" value="TRANSCRIPTIONAL REGULATOR, MARR FAMILY"/>
    <property type="match status" value="1"/>
</dbReference>
<evidence type="ECO:0000313" key="2">
    <source>
        <dbReference type="EMBL" id="RNL84718.1"/>
    </source>
</evidence>
<dbReference type="InterPro" id="IPR039422">
    <property type="entry name" value="MarR/SlyA-like"/>
</dbReference>
<reference evidence="2 3" key="1">
    <citation type="submission" date="2018-10" db="EMBL/GenBank/DDBJ databases">
        <title>Sinomicrobium pectinilyticum sp. nov., a pectinase-producing bacterium isolated from alkaline and saline soil, and emended description of the genus Sinomicrobium.</title>
        <authorList>
            <person name="Cheng B."/>
            <person name="Li C."/>
            <person name="Lai Q."/>
            <person name="Du M."/>
            <person name="Shao Z."/>
            <person name="Xu P."/>
            <person name="Yang C."/>
        </authorList>
    </citation>
    <scope>NUCLEOTIDE SEQUENCE [LARGE SCALE GENOMIC DNA]</scope>
    <source>
        <strain evidence="2 3">5DNS001</strain>
    </source>
</reference>
<dbReference type="Gene3D" id="1.10.10.10">
    <property type="entry name" value="Winged helix-like DNA-binding domain superfamily/Winged helix DNA-binding domain"/>
    <property type="match status" value="1"/>
</dbReference>
<evidence type="ECO:0000313" key="3">
    <source>
        <dbReference type="Proteomes" id="UP000267469"/>
    </source>
</evidence>
<evidence type="ECO:0000259" key="1">
    <source>
        <dbReference type="PROSITE" id="PS50995"/>
    </source>
</evidence>
<accession>A0A3N0EA51</accession>
<dbReference type="InterPro" id="IPR036388">
    <property type="entry name" value="WH-like_DNA-bd_sf"/>
</dbReference>
<gene>
    <name evidence="2" type="ORF">ED312_13610</name>
</gene>
<dbReference type="PROSITE" id="PS50995">
    <property type="entry name" value="HTH_MARR_2"/>
    <property type="match status" value="1"/>
</dbReference>
<name>A0A3N0EA51_SINP1</name>
<organism evidence="2 3">
    <name type="scientific">Sinomicrobium pectinilyticum</name>
    <dbReference type="NCBI Taxonomy" id="1084421"/>
    <lineage>
        <taxon>Bacteria</taxon>
        <taxon>Pseudomonadati</taxon>
        <taxon>Bacteroidota</taxon>
        <taxon>Flavobacteriia</taxon>
        <taxon>Flavobacteriales</taxon>
        <taxon>Flavobacteriaceae</taxon>
        <taxon>Sinomicrobium</taxon>
    </lineage>
</organism>
<sequence length="161" mass="18967">MMDDFLIEIEYAGLHSRIKRLSDALLYSTRDFYKSEGLDIEPNWNLVFLLLQKQGTMTITEISEKLQFSHPAVVKIINKMKKKGYIDTQTDEEDSRKQLLSLSQKALDKLPVFEMYWEAGIKTTKDLLDDSPDFVEQLKNIEEKLNRENYKERTLRNLTNK</sequence>
<dbReference type="Pfam" id="PF12802">
    <property type="entry name" value="MarR_2"/>
    <property type="match status" value="1"/>
</dbReference>
<dbReference type="GO" id="GO:0006950">
    <property type="term" value="P:response to stress"/>
    <property type="evidence" value="ECO:0007669"/>
    <property type="project" value="TreeGrafter"/>
</dbReference>
<dbReference type="Proteomes" id="UP000267469">
    <property type="component" value="Unassembled WGS sequence"/>
</dbReference>
<dbReference type="PANTHER" id="PTHR33164:SF43">
    <property type="entry name" value="HTH-TYPE TRANSCRIPTIONAL REPRESSOR YETL"/>
    <property type="match status" value="1"/>
</dbReference>
<keyword evidence="3" id="KW-1185">Reference proteome</keyword>
<dbReference type="AlphaFoldDB" id="A0A3N0EA51"/>
<dbReference type="OrthoDB" id="759747at2"/>
<dbReference type="InterPro" id="IPR000835">
    <property type="entry name" value="HTH_MarR-typ"/>
</dbReference>
<dbReference type="GO" id="GO:0003700">
    <property type="term" value="F:DNA-binding transcription factor activity"/>
    <property type="evidence" value="ECO:0007669"/>
    <property type="project" value="InterPro"/>
</dbReference>
<comment type="caution">
    <text evidence="2">The sequence shown here is derived from an EMBL/GenBank/DDBJ whole genome shotgun (WGS) entry which is preliminary data.</text>
</comment>